<evidence type="ECO:0000256" key="3">
    <source>
        <dbReference type="SAM" id="MobiDB-lite"/>
    </source>
</evidence>
<organism evidence="5 6">
    <name type="scientific">Corynebacterium lizhenjunii</name>
    <dbReference type="NCBI Taxonomy" id="2709394"/>
    <lineage>
        <taxon>Bacteria</taxon>
        <taxon>Bacillati</taxon>
        <taxon>Actinomycetota</taxon>
        <taxon>Actinomycetes</taxon>
        <taxon>Mycobacteriales</taxon>
        <taxon>Corynebacteriaceae</taxon>
        <taxon>Corynebacterium</taxon>
    </lineage>
</organism>
<dbReference type="AlphaFoldDB" id="A0A7T0KFG9"/>
<proteinExistence type="predicted"/>
<dbReference type="RefSeq" id="WP_165007827.1">
    <property type="nucleotide sequence ID" value="NZ_CP064954.1"/>
</dbReference>
<dbReference type="PROSITE" id="PS00211">
    <property type="entry name" value="ABC_TRANSPORTER_1"/>
    <property type="match status" value="1"/>
</dbReference>
<dbReference type="EMBL" id="CP064954">
    <property type="protein sequence ID" value="QPK79821.1"/>
    <property type="molecule type" value="Genomic_DNA"/>
</dbReference>
<dbReference type="PANTHER" id="PTHR42855">
    <property type="entry name" value="ABC TRANSPORTER ATP-BINDING SUBUNIT"/>
    <property type="match status" value="1"/>
</dbReference>
<dbReference type="Gene3D" id="3.40.50.300">
    <property type="entry name" value="P-loop containing nucleotide triphosphate hydrolases"/>
    <property type="match status" value="2"/>
</dbReference>
<dbReference type="InterPro" id="IPR003439">
    <property type="entry name" value="ABC_transporter-like_ATP-bd"/>
</dbReference>
<keyword evidence="6" id="KW-1185">Reference proteome</keyword>
<dbReference type="InterPro" id="IPR027417">
    <property type="entry name" value="P-loop_NTPase"/>
</dbReference>
<dbReference type="SMART" id="SM00382">
    <property type="entry name" value="AAA"/>
    <property type="match status" value="2"/>
</dbReference>
<dbReference type="InterPro" id="IPR003593">
    <property type="entry name" value="AAA+_ATPase"/>
</dbReference>
<evidence type="ECO:0000313" key="6">
    <source>
        <dbReference type="Proteomes" id="UP000594681"/>
    </source>
</evidence>
<accession>A0A7T0KFG9</accession>
<evidence type="ECO:0000259" key="4">
    <source>
        <dbReference type="PROSITE" id="PS50893"/>
    </source>
</evidence>
<dbReference type="Pfam" id="PF12848">
    <property type="entry name" value="ABC_tran_Xtn"/>
    <property type="match status" value="1"/>
</dbReference>
<gene>
    <name evidence="5" type="ORF">G7Y31_03750</name>
</gene>
<feature type="compositionally biased region" description="Low complexity" evidence="3">
    <location>
        <begin position="524"/>
        <end position="553"/>
    </location>
</feature>
<dbReference type="PANTHER" id="PTHR42855:SF1">
    <property type="entry name" value="ABC TRANSPORTER DOMAIN-CONTAINING PROTEIN"/>
    <property type="match status" value="1"/>
</dbReference>
<dbReference type="SUPFAM" id="SSF52540">
    <property type="entry name" value="P-loop containing nucleoside triphosphate hydrolases"/>
    <property type="match status" value="2"/>
</dbReference>
<evidence type="ECO:0000256" key="1">
    <source>
        <dbReference type="ARBA" id="ARBA00022741"/>
    </source>
</evidence>
<sequence length="625" mass="68607">MANLINLENVSKSFGLRTLLDGVSLGVQTGQRIGIVGVNGGGKTTLLEVLTGIEPPDSGRVSHAGDLRMAVVTQRFELEESLTIGQCVVEPLGVDVFEWASNAKIRDVLSGLGIVDLGLDTPVGQLSGGERRRVNLAAALVQDLDLVVLDEPTNHLDVEGVAWLAQHLLQRKLALVVVTHDRWFLDTVASVTWEVHDGRVDFYEGGYNDWIFARTERARQADAMEQRRQNLARKELAWLRRGAPARTSKPRYRIEAAEALIADVPAPRDKVELMAFSKQRQGRVVIELEDAQITSPDGRTLVDGLTWRLAPGERIGLVGVNGSGKTTLLRALAGEHPLAAGKRIEGRTVRLGWLRQELDDLDPTRTLLDSVEDVATYVQLGKKELSASQLAERLGFSPKRQRTPVGDLSGGERRRLQLTRVLMAEPNVLLLDEPTNDLDIDTLQELESLLDSWPGTLVVISHDRYLTERIADNTYALFGDGKLTHLPGGIEEYLTRRRAMESAPTALTVSNSADAARTADAASAADAADGKAQPKTQANAKAQAAKSSALSSQEQREITKKMNALERKMSKLDQATATLNEQMAQAAEKMDTAELVRLDSELKQLTSQREELEMEWLELGEKLEA</sequence>
<dbReference type="Proteomes" id="UP000594681">
    <property type="component" value="Chromosome"/>
</dbReference>
<feature type="region of interest" description="Disordered" evidence="3">
    <location>
        <begin position="524"/>
        <end position="557"/>
    </location>
</feature>
<feature type="domain" description="ABC transporter" evidence="4">
    <location>
        <begin position="286"/>
        <end position="512"/>
    </location>
</feature>
<keyword evidence="1" id="KW-0547">Nucleotide-binding</keyword>
<keyword evidence="2 5" id="KW-0067">ATP-binding</keyword>
<evidence type="ECO:0000313" key="5">
    <source>
        <dbReference type="EMBL" id="QPK79821.1"/>
    </source>
</evidence>
<dbReference type="InterPro" id="IPR032781">
    <property type="entry name" value="ABC_tran_Xtn"/>
</dbReference>
<evidence type="ECO:0000256" key="2">
    <source>
        <dbReference type="ARBA" id="ARBA00022840"/>
    </source>
</evidence>
<dbReference type="GO" id="GO:0016887">
    <property type="term" value="F:ATP hydrolysis activity"/>
    <property type="evidence" value="ECO:0007669"/>
    <property type="project" value="InterPro"/>
</dbReference>
<dbReference type="GO" id="GO:0005524">
    <property type="term" value="F:ATP binding"/>
    <property type="evidence" value="ECO:0007669"/>
    <property type="project" value="UniProtKB-KW"/>
</dbReference>
<dbReference type="KEGG" id="cliz:G7Y31_03750"/>
<feature type="domain" description="ABC transporter" evidence="4">
    <location>
        <begin position="5"/>
        <end position="222"/>
    </location>
</feature>
<dbReference type="CDD" id="cd03221">
    <property type="entry name" value="ABCF_EF-3"/>
    <property type="match status" value="2"/>
</dbReference>
<dbReference type="InterPro" id="IPR017871">
    <property type="entry name" value="ABC_transporter-like_CS"/>
</dbReference>
<name>A0A7T0KFG9_9CORY</name>
<dbReference type="Pfam" id="PF00005">
    <property type="entry name" value="ABC_tran"/>
    <property type="match status" value="2"/>
</dbReference>
<dbReference type="PROSITE" id="PS50893">
    <property type="entry name" value="ABC_TRANSPORTER_2"/>
    <property type="match status" value="2"/>
</dbReference>
<dbReference type="InterPro" id="IPR051309">
    <property type="entry name" value="ABCF_ATPase"/>
</dbReference>
<protein>
    <submittedName>
        <fullName evidence="5">ABC-F family ATP-binding cassette domain-containing protein</fullName>
    </submittedName>
</protein>
<reference evidence="5 6" key="1">
    <citation type="submission" date="2020-11" db="EMBL/GenBank/DDBJ databases">
        <title>Corynebacterium sp. ZJ-599.</title>
        <authorList>
            <person name="Zhou J."/>
        </authorList>
    </citation>
    <scope>NUCLEOTIDE SEQUENCE [LARGE SCALE GENOMIC DNA]</scope>
    <source>
        <strain evidence="5 6">ZJ-599</strain>
    </source>
</reference>